<accession>A0ABW1K0H7</accession>
<feature type="coiled-coil region" evidence="1">
    <location>
        <begin position="141"/>
        <end position="168"/>
    </location>
</feature>
<feature type="transmembrane region" description="Helical" evidence="3">
    <location>
        <begin position="115"/>
        <end position="132"/>
    </location>
</feature>
<dbReference type="RefSeq" id="WP_377416159.1">
    <property type="nucleotide sequence ID" value="NZ_JBHSPR010000001.1"/>
</dbReference>
<keyword evidence="1" id="KW-0175">Coiled coil</keyword>
<reference evidence="5" key="1">
    <citation type="journal article" date="2019" name="Int. J. Syst. Evol. Microbiol.">
        <title>The Global Catalogue of Microorganisms (GCM) 10K type strain sequencing project: providing services to taxonomists for standard genome sequencing and annotation.</title>
        <authorList>
            <consortium name="The Broad Institute Genomics Platform"/>
            <consortium name="The Broad Institute Genome Sequencing Center for Infectious Disease"/>
            <person name="Wu L."/>
            <person name="Ma J."/>
        </authorList>
    </citation>
    <scope>NUCLEOTIDE SEQUENCE [LARGE SCALE GENOMIC DNA]</scope>
    <source>
        <strain evidence="5">ZS-35-S2</strain>
    </source>
</reference>
<dbReference type="EMBL" id="JBHSPR010000001">
    <property type="protein sequence ID" value="MFC6014722.1"/>
    <property type="molecule type" value="Genomic_DNA"/>
</dbReference>
<dbReference type="Proteomes" id="UP001596203">
    <property type="component" value="Unassembled WGS sequence"/>
</dbReference>
<feature type="compositionally biased region" description="Low complexity" evidence="2">
    <location>
        <begin position="48"/>
        <end position="70"/>
    </location>
</feature>
<proteinExistence type="predicted"/>
<comment type="caution">
    <text evidence="4">The sequence shown here is derived from an EMBL/GenBank/DDBJ whole genome shotgun (WGS) entry which is preliminary data.</text>
</comment>
<evidence type="ECO:0000256" key="2">
    <source>
        <dbReference type="SAM" id="MobiDB-lite"/>
    </source>
</evidence>
<evidence type="ECO:0000313" key="4">
    <source>
        <dbReference type="EMBL" id="MFC6014722.1"/>
    </source>
</evidence>
<feature type="transmembrane region" description="Helical" evidence="3">
    <location>
        <begin position="79"/>
        <end position="100"/>
    </location>
</feature>
<feature type="transmembrane region" description="Helical" evidence="3">
    <location>
        <begin position="219"/>
        <end position="236"/>
    </location>
</feature>
<name>A0ABW1K0H7_9ACTN</name>
<evidence type="ECO:0000256" key="1">
    <source>
        <dbReference type="SAM" id="Coils"/>
    </source>
</evidence>
<protein>
    <submittedName>
        <fullName evidence="4">Uncharacterized protein</fullName>
    </submittedName>
</protein>
<gene>
    <name evidence="4" type="ORF">ACFP2T_00725</name>
</gene>
<sequence length="255" mass="25502">MAVERGTSFVGQAGQFVGATVGRVAAAPAPAAFSDVDSTVPGTGAGRFGQAAPAAAGSGPTSAPGAEPASRTGGAPASFGAVLTAFILIGGAGVGSWALWSSGGGGEVIRPPDTVAVFGILIVFAAAIERILEPFSRWLPGRRVEAAVQRAETELVNLSREATATEQAALAGLRERADRGRGNRTIVAWGIAVAVATLASTAGGFYLLHAIAGPEWKGLPVWIDGIVTGIMVGSGTKPMHDLISRIQPGGGGARP</sequence>
<feature type="transmembrane region" description="Helical" evidence="3">
    <location>
        <begin position="186"/>
        <end position="207"/>
    </location>
</feature>
<keyword evidence="3" id="KW-0472">Membrane</keyword>
<keyword evidence="3" id="KW-1133">Transmembrane helix</keyword>
<evidence type="ECO:0000313" key="5">
    <source>
        <dbReference type="Proteomes" id="UP001596203"/>
    </source>
</evidence>
<keyword evidence="5" id="KW-1185">Reference proteome</keyword>
<evidence type="ECO:0000256" key="3">
    <source>
        <dbReference type="SAM" id="Phobius"/>
    </source>
</evidence>
<feature type="region of interest" description="Disordered" evidence="2">
    <location>
        <begin position="47"/>
        <end position="73"/>
    </location>
</feature>
<organism evidence="4 5">
    <name type="scientific">Plantactinospora solaniradicis</name>
    <dbReference type="NCBI Taxonomy" id="1723736"/>
    <lineage>
        <taxon>Bacteria</taxon>
        <taxon>Bacillati</taxon>
        <taxon>Actinomycetota</taxon>
        <taxon>Actinomycetes</taxon>
        <taxon>Micromonosporales</taxon>
        <taxon>Micromonosporaceae</taxon>
        <taxon>Plantactinospora</taxon>
    </lineage>
</organism>
<keyword evidence="3" id="KW-0812">Transmembrane</keyword>